<proteinExistence type="predicted"/>
<organism evidence="2 3">
    <name type="scientific">[Actinobacillus] rossii</name>
    <dbReference type="NCBI Taxonomy" id="123820"/>
    <lineage>
        <taxon>Bacteria</taxon>
        <taxon>Pseudomonadati</taxon>
        <taxon>Pseudomonadota</taxon>
        <taxon>Gammaproteobacteria</taxon>
        <taxon>Pasteurellales</taxon>
        <taxon>Pasteurellaceae</taxon>
    </lineage>
</organism>
<dbReference type="AlphaFoldDB" id="A0A380U2J2"/>
<evidence type="ECO:0000313" key="2">
    <source>
        <dbReference type="EMBL" id="SUT95386.1"/>
    </source>
</evidence>
<feature type="region of interest" description="Disordered" evidence="1">
    <location>
        <begin position="88"/>
        <end position="107"/>
    </location>
</feature>
<evidence type="ECO:0000256" key="1">
    <source>
        <dbReference type="SAM" id="MobiDB-lite"/>
    </source>
</evidence>
<evidence type="ECO:0000313" key="3">
    <source>
        <dbReference type="Proteomes" id="UP000254649"/>
    </source>
</evidence>
<keyword evidence="3" id="KW-1185">Reference proteome</keyword>
<dbReference type="OrthoDB" id="5679190at2"/>
<dbReference type="EMBL" id="UFRQ01000003">
    <property type="protein sequence ID" value="SUT95386.1"/>
    <property type="molecule type" value="Genomic_DNA"/>
</dbReference>
<reference evidence="2 3" key="1">
    <citation type="submission" date="2018-06" db="EMBL/GenBank/DDBJ databases">
        <authorList>
            <consortium name="Pathogen Informatics"/>
            <person name="Doyle S."/>
        </authorList>
    </citation>
    <scope>NUCLEOTIDE SEQUENCE [LARGE SCALE GENOMIC DNA]</scope>
    <source>
        <strain evidence="2 3">NCTC10801</strain>
    </source>
</reference>
<dbReference type="Proteomes" id="UP000254649">
    <property type="component" value="Unassembled WGS sequence"/>
</dbReference>
<accession>A0A380U2J2</accession>
<sequence length="113" mass="13363">MKKFSYFWLVFFIYPSFGNTYNTQRVGQICHAQDAPYNYAGLWEINTFGHKICNYWQFLGEEERSLIKPYINEYGEVILEKYEQATDINQGNSDSNQEKATETDESTFIIIEE</sequence>
<gene>
    <name evidence="2" type="ORF">NCTC10801_02456</name>
</gene>
<protein>
    <submittedName>
        <fullName evidence="2">Uncharacterized protein</fullName>
    </submittedName>
</protein>
<name>A0A380U2J2_9PAST</name>